<dbReference type="PANTHER" id="PTHR22617:SF45">
    <property type="entry name" value="CHEMOTAXIS PROTEIN CHEW"/>
    <property type="match status" value="1"/>
</dbReference>
<dbReference type="InterPro" id="IPR002545">
    <property type="entry name" value="CheW-lke_dom"/>
</dbReference>
<evidence type="ECO:0000259" key="4">
    <source>
        <dbReference type="PROSITE" id="PS50851"/>
    </source>
</evidence>
<dbReference type="Gene3D" id="2.30.30.40">
    <property type="entry name" value="SH3 Domains"/>
    <property type="match status" value="1"/>
</dbReference>
<dbReference type="SUPFAM" id="SSF50341">
    <property type="entry name" value="CheW-like"/>
    <property type="match status" value="1"/>
</dbReference>
<feature type="domain" description="CheW-like" evidence="4">
    <location>
        <begin position="2"/>
        <end position="146"/>
    </location>
</feature>
<sequence length="170" mass="18769">MPEQYLTFVMGKEEYGIEILAVQEIRGWETTTALPNSAEHIKGVINLRGIIVPIIDLRQRFGIESLQYTPTTVVIVVNIVVDQRTKVIGIVVDAVSDVIDIASVDVNPTPDFGLDTDIRFITGLTSVDDNMVILLDIHQLLGNEMLPSASALSRIINQLDITCETANEQH</sequence>
<keyword evidence="6" id="KW-1185">Reference proteome</keyword>
<dbReference type="Gene3D" id="2.40.50.180">
    <property type="entry name" value="CheA-289, Domain 4"/>
    <property type="match status" value="1"/>
</dbReference>
<evidence type="ECO:0000256" key="2">
    <source>
        <dbReference type="ARBA" id="ARBA00021483"/>
    </source>
</evidence>
<name>A0ABS5I316_9GAMM</name>
<evidence type="ECO:0000256" key="3">
    <source>
        <dbReference type="ARBA" id="ARBA00022490"/>
    </source>
</evidence>
<dbReference type="PANTHER" id="PTHR22617">
    <property type="entry name" value="CHEMOTAXIS SENSOR HISTIDINE KINASE-RELATED"/>
    <property type="match status" value="1"/>
</dbReference>
<evidence type="ECO:0000313" key="5">
    <source>
        <dbReference type="EMBL" id="MBR9728069.1"/>
    </source>
</evidence>
<proteinExistence type="predicted"/>
<keyword evidence="3" id="KW-0963">Cytoplasm</keyword>
<dbReference type="InterPro" id="IPR036061">
    <property type="entry name" value="CheW-like_dom_sf"/>
</dbReference>
<evidence type="ECO:0000256" key="1">
    <source>
        <dbReference type="ARBA" id="ARBA00004496"/>
    </source>
</evidence>
<reference evidence="5 6" key="1">
    <citation type="submission" date="2020-02" db="EMBL/GenBank/DDBJ databases">
        <title>Shewanella WXL01 sp. nov., a marine bacterium isolated from green algae in Luhuitou Fringing Reef (Northern South China Sea).</title>
        <authorList>
            <person name="Wang X."/>
        </authorList>
    </citation>
    <scope>NUCLEOTIDE SEQUENCE [LARGE SCALE GENOMIC DNA]</scope>
    <source>
        <strain evidence="5 6">MCCC 1A01895</strain>
    </source>
</reference>
<comment type="subcellular location">
    <subcellularLocation>
        <location evidence="1">Cytoplasm</location>
    </subcellularLocation>
</comment>
<accession>A0ABS5I316</accession>
<gene>
    <name evidence="5" type="ORF">G3R48_08745</name>
</gene>
<evidence type="ECO:0000313" key="6">
    <source>
        <dbReference type="Proteomes" id="UP000811844"/>
    </source>
</evidence>
<dbReference type="PROSITE" id="PS50851">
    <property type="entry name" value="CHEW"/>
    <property type="match status" value="1"/>
</dbReference>
<dbReference type="InterPro" id="IPR039315">
    <property type="entry name" value="CheW"/>
</dbReference>
<organism evidence="5 6">
    <name type="scientific">Shewanella intestini</name>
    <dbReference type="NCBI Taxonomy" id="2017544"/>
    <lineage>
        <taxon>Bacteria</taxon>
        <taxon>Pseudomonadati</taxon>
        <taxon>Pseudomonadota</taxon>
        <taxon>Gammaproteobacteria</taxon>
        <taxon>Alteromonadales</taxon>
        <taxon>Shewanellaceae</taxon>
        <taxon>Shewanella</taxon>
    </lineage>
</organism>
<dbReference type="SMART" id="SM00260">
    <property type="entry name" value="CheW"/>
    <property type="match status" value="1"/>
</dbReference>
<comment type="caution">
    <text evidence="5">The sequence shown here is derived from an EMBL/GenBank/DDBJ whole genome shotgun (WGS) entry which is preliminary data.</text>
</comment>
<protein>
    <recommendedName>
        <fullName evidence="2">Chemotaxis protein CheW</fullName>
    </recommendedName>
</protein>
<dbReference type="EMBL" id="JAAIKR010000007">
    <property type="protein sequence ID" value="MBR9728069.1"/>
    <property type="molecule type" value="Genomic_DNA"/>
</dbReference>
<dbReference type="Pfam" id="PF01584">
    <property type="entry name" value="CheW"/>
    <property type="match status" value="1"/>
</dbReference>
<dbReference type="Proteomes" id="UP000811844">
    <property type="component" value="Unassembled WGS sequence"/>
</dbReference>